<dbReference type="OrthoDB" id="3750626at2759"/>
<protein>
    <recommendedName>
        <fullName evidence="3">F-box domain-containing protein</fullName>
    </recommendedName>
</protein>
<reference evidence="1" key="1">
    <citation type="journal article" date="2020" name="Stud. Mycol.">
        <title>101 Dothideomycetes genomes: a test case for predicting lifestyles and emergence of pathogens.</title>
        <authorList>
            <person name="Haridas S."/>
            <person name="Albert R."/>
            <person name="Binder M."/>
            <person name="Bloem J."/>
            <person name="Labutti K."/>
            <person name="Salamov A."/>
            <person name="Andreopoulos B."/>
            <person name="Baker S."/>
            <person name="Barry K."/>
            <person name="Bills G."/>
            <person name="Bluhm B."/>
            <person name="Cannon C."/>
            <person name="Castanera R."/>
            <person name="Culley D."/>
            <person name="Daum C."/>
            <person name="Ezra D."/>
            <person name="Gonzalez J."/>
            <person name="Henrissat B."/>
            <person name="Kuo A."/>
            <person name="Liang C."/>
            <person name="Lipzen A."/>
            <person name="Lutzoni F."/>
            <person name="Magnuson J."/>
            <person name="Mondo S."/>
            <person name="Nolan M."/>
            <person name="Ohm R."/>
            <person name="Pangilinan J."/>
            <person name="Park H.-J."/>
            <person name="Ramirez L."/>
            <person name="Alfaro M."/>
            <person name="Sun H."/>
            <person name="Tritt A."/>
            <person name="Yoshinaga Y."/>
            <person name="Zwiers L.-H."/>
            <person name="Turgeon B."/>
            <person name="Goodwin S."/>
            <person name="Spatafora J."/>
            <person name="Crous P."/>
            <person name="Grigoriev I."/>
        </authorList>
    </citation>
    <scope>NUCLEOTIDE SEQUENCE</scope>
    <source>
        <strain evidence="1">CBS 123094</strain>
    </source>
</reference>
<dbReference type="InterPro" id="IPR032675">
    <property type="entry name" value="LRR_dom_sf"/>
</dbReference>
<organism evidence="1 2">
    <name type="scientific">Amniculicola lignicola CBS 123094</name>
    <dbReference type="NCBI Taxonomy" id="1392246"/>
    <lineage>
        <taxon>Eukaryota</taxon>
        <taxon>Fungi</taxon>
        <taxon>Dikarya</taxon>
        <taxon>Ascomycota</taxon>
        <taxon>Pezizomycotina</taxon>
        <taxon>Dothideomycetes</taxon>
        <taxon>Pleosporomycetidae</taxon>
        <taxon>Pleosporales</taxon>
        <taxon>Amniculicolaceae</taxon>
        <taxon>Amniculicola</taxon>
    </lineage>
</organism>
<dbReference type="AlphaFoldDB" id="A0A6A5WQE0"/>
<dbReference type="Gene3D" id="3.80.10.10">
    <property type="entry name" value="Ribonuclease Inhibitor"/>
    <property type="match status" value="1"/>
</dbReference>
<evidence type="ECO:0008006" key="3">
    <source>
        <dbReference type="Google" id="ProtNLM"/>
    </source>
</evidence>
<dbReference type="SUPFAM" id="SSF52047">
    <property type="entry name" value="RNI-like"/>
    <property type="match status" value="1"/>
</dbReference>
<evidence type="ECO:0000313" key="2">
    <source>
        <dbReference type="Proteomes" id="UP000799779"/>
    </source>
</evidence>
<accession>A0A6A5WQE0</accession>
<keyword evidence="2" id="KW-1185">Reference proteome</keyword>
<gene>
    <name evidence="1" type="ORF">P154DRAFT_65967</name>
</gene>
<evidence type="ECO:0000313" key="1">
    <source>
        <dbReference type="EMBL" id="KAF2004083.1"/>
    </source>
</evidence>
<dbReference type="EMBL" id="ML977569">
    <property type="protein sequence ID" value="KAF2004083.1"/>
    <property type="molecule type" value="Genomic_DNA"/>
</dbReference>
<sequence>MMDDPSAKSPMIYRLPDEILLQIVDNLHQFRPRLFYGSSNWHARRYGELYGDLRSVSLVSQRFQACGQEILFRDLVLVRGSCNYYNDEGGTSESYQGASFVNLARTLLERPALRKYVKILSIEPNNYKYLRQAREKVTIPQPFPIRHFAAQAETSLRQLGFDIHIIEQWILNLIDGYVNAYLGLVLALIPNLGVLFINRYWGDETVRIHELFCDSPNAHAVVTEVAGLKAIKILDVTSLSQLQHLPSLPNLRILRVNSIMEYGSGSFFGNLSEFHSSLGFVDPYHEETVLNFDAMSRLFSCMNTLKILRLSHTYGQLCDTTSKDSFGLYPQDFNKVIMALSHVHPTLQTLELPQNWIEVFSANSTPIQTLQCFQRLRRLIISKVAMIGFYYGRSDRPEDAHDPTAPALGCLPQTLQHLEIHQADRATCSWLLPVLETKNINFPVLSHIRLCVADTESRHSEYITKFKALADVSCVPLEITRTEFFRQYDSMQADPVCED</sequence>
<proteinExistence type="predicted"/>
<dbReference type="Proteomes" id="UP000799779">
    <property type="component" value="Unassembled WGS sequence"/>
</dbReference>
<name>A0A6A5WQE0_9PLEO</name>